<name>A0A1U7HNM3_9CYAN</name>
<dbReference type="OrthoDB" id="9800746at2"/>
<evidence type="ECO:0000313" key="5">
    <source>
        <dbReference type="EMBL" id="OKH25200.1"/>
    </source>
</evidence>
<evidence type="ECO:0000256" key="3">
    <source>
        <dbReference type="SAM" id="MobiDB-lite"/>
    </source>
</evidence>
<feature type="region of interest" description="Disordered" evidence="3">
    <location>
        <begin position="163"/>
        <end position="187"/>
    </location>
</feature>
<protein>
    <submittedName>
        <fullName evidence="5">Nitrogenase</fullName>
    </submittedName>
</protein>
<evidence type="ECO:0000256" key="1">
    <source>
        <dbReference type="ARBA" id="ARBA00023231"/>
    </source>
</evidence>
<dbReference type="RefSeq" id="WP_073598610.1">
    <property type="nucleotide sequence ID" value="NZ_MRCB01000004.1"/>
</dbReference>
<dbReference type="Proteomes" id="UP000186868">
    <property type="component" value="Unassembled WGS sequence"/>
</dbReference>
<dbReference type="PANTHER" id="PTHR33712:SF7">
    <property type="entry name" value="LIGHT-INDEPENDENT PROTOCHLOROPHYLLIDE REDUCTASE SUBUNIT B"/>
    <property type="match status" value="1"/>
</dbReference>
<dbReference type="InterPro" id="IPR000318">
    <property type="entry name" value="Nase_comp1_CS"/>
</dbReference>
<dbReference type="SUPFAM" id="SSF53807">
    <property type="entry name" value="Helical backbone' metal receptor"/>
    <property type="match status" value="1"/>
</dbReference>
<keyword evidence="1 2" id="KW-0535">Nitrogen fixation</keyword>
<dbReference type="PROSITE" id="PS00090">
    <property type="entry name" value="NITROGENASE_1_2"/>
    <property type="match status" value="1"/>
</dbReference>
<comment type="caution">
    <text evidence="5">The sequence shown here is derived from an EMBL/GenBank/DDBJ whole genome shotgun (WGS) entry which is preliminary data.</text>
</comment>
<keyword evidence="6" id="KW-1185">Reference proteome</keyword>
<dbReference type="PROSITE" id="PS00699">
    <property type="entry name" value="NITROGENASE_1_1"/>
    <property type="match status" value="1"/>
</dbReference>
<evidence type="ECO:0000259" key="4">
    <source>
        <dbReference type="Pfam" id="PF00148"/>
    </source>
</evidence>
<evidence type="ECO:0000313" key="6">
    <source>
        <dbReference type="Proteomes" id="UP000186868"/>
    </source>
</evidence>
<accession>A0A1U7HNM3</accession>
<dbReference type="Gene3D" id="3.40.50.1980">
    <property type="entry name" value="Nitrogenase molybdenum iron protein domain"/>
    <property type="match status" value="3"/>
</dbReference>
<dbReference type="Pfam" id="PF00148">
    <property type="entry name" value="Oxidored_nitro"/>
    <property type="match status" value="1"/>
</dbReference>
<dbReference type="Gene3D" id="1.20.89.10">
    <property type="entry name" value="Nitrogenase Molybdenum-iron Protein, subunit B, domain 4"/>
    <property type="match status" value="1"/>
</dbReference>
<sequence length="477" mass="52080">MSKTLKIQQKTQSYVSTTNACKLCKPLGACLAFRGIEGCVPYLHGSQGCATYMRRYIISHFREPIDIASSSLSEKHAVYGGGPNLMKGILNIMDKYGAKIIGVATTCLTETIGDDVPRLLKEFEAEFGDRELPTLVNVSTPSYSGTHMEGFHATVRAVIDQLATGDGKTRRRGEEETGRGGDEHTESKTVNILPGLCSPADTRYLKEILGDFGISGTILPDISETLDAPAQLDYEKIPEGGTPLAAIQGMGSSQATIEFGQVCQRSHSTGGQLLQERFHVPLYSIGMPIGLRECDRFFDVLEEVSGCPTPRKHELERGRLVDAYVDGHKYVFGKRAVVYGEEDLVVGLTAFLAEIGIKPVLCASGGNSGHFQDAIAAVTSDILTETPIVKEGFDFYEISEEIEQLEPDILIGTSKGYPIARKHNIPLIRAGFPIHDRFGSQRILHLGYRGTQTLLDRIINAFIDKKQADSPVGYGYL</sequence>
<feature type="domain" description="Nitrogenase/oxidoreductase component 1" evidence="4">
    <location>
        <begin position="24"/>
        <end position="462"/>
    </location>
</feature>
<evidence type="ECO:0000256" key="2">
    <source>
        <dbReference type="RuleBase" id="RU004021"/>
    </source>
</evidence>
<organism evidence="5 6">
    <name type="scientific">Hydrococcus rivularis NIES-593</name>
    <dbReference type="NCBI Taxonomy" id="1921803"/>
    <lineage>
        <taxon>Bacteria</taxon>
        <taxon>Bacillati</taxon>
        <taxon>Cyanobacteriota</taxon>
        <taxon>Cyanophyceae</taxon>
        <taxon>Pleurocapsales</taxon>
        <taxon>Hydrococcaceae</taxon>
        <taxon>Hydrococcus</taxon>
    </lineage>
</organism>
<dbReference type="PANTHER" id="PTHR33712">
    <property type="entry name" value="LIGHT-INDEPENDENT PROTOCHLOROPHYLLIDE REDUCTASE SUBUNIT B"/>
    <property type="match status" value="1"/>
</dbReference>
<dbReference type="GO" id="GO:0016163">
    <property type="term" value="F:nitrogenase activity"/>
    <property type="evidence" value="ECO:0007669"/>
    <property type="project" value="InterPro"/>
</dbReference>
<dbReference type="InterPro" id="IPR000510">
    <property type="entry name" value="Nase/OxRdtase_comp1"/>
</dbReference>
<gene>
    <name evidence="5" type="ORF">NIES593_05400</name>
</gene>
<dbReference type="EMBL" id="MRCB01000004">
    <property type="protein sequence ID" value="OKH25200.1"/>
    <property type="molecule type" value="Genomic_DNA"/>
</dbReference>
<dbReference type="InterPro" id="IPR050152">
    <property type="entry name" value="ChlB/BchB/BchZ"/>
</dbReference>
<comment type="similarity">
    <text evidence="2">Belongs to the NifD/NifK/NifE/NifN family.</text>
</comment>
<dbReference type="AlphaFoldDB" id="A0A1U7HNM3"/>
<feature type="compositionally biased region" description="Basic and acidic residues" evidence="3">
    <location>
        <begin position="172"/>
        <end position="187"/>
    </location>
</feature>
<reference evidence="5 6" key="1">
    <citation type="submission" date="2016-11" db="EMBL/GenBank/DDBJ databases">
        <title>Draft Genome Sequences of Nine Cyanobacterial Strains from Diverse Habitats.</title>
        <authorList>
            <person name="Zhu T."/>
            <person name="Hou S."/>
            <person name="Lu X."/>
            <person name="Hess W.R."/>
        </authorList>
    </citation>
    <scope>NUCLEOTIDE SEQUENCE [LARGE SCALE GENOMIC DNA]</scope>
    <source>
        <strain evidence="5 6">NIES-593</strain>
    </source>
</reference>
<proteinExistence type="inferred from homology"/>
<dbReference type="STRING" id="1921803.NIES593_05400"/>